<keyword evidence="3" id="KW-1185">Reference proteome</keyword>
<dbReference type="EMBL" id="BTSX01000004">
    <property type="protein sequence ID" value="GMS97057.1"/>
    <property type="molecule type" value="Genomic_DNA"/>
</dbReference>
<sequence length="423" mass="49833">EWENKDELGLIDQELDKVQEDMASILKGSMFSFWRIYSTRTSIVNELTQTGSPAPEDEKAKIYGFFKIAVDFMIKRNEHTVDTIEDEAKCALNHLNELERYGYTKSEENGALERDVLKRIEGIKVRYALYKSDRDMKEKEMFKKELDDQFPEGHKKELARTKKFRAQLVRARCESIMERFKKELDDKFKEDYTEENEIAKAIRQEVMEKALMEQKADMKRLKKQVNDEIERDRLKERFAKESVGMTEDDMRKAIENKKTEYLAILNHNAELEVKLEKLKKEKTRLIQQEVDKAFEDEIKDLKEWLKDKPVKTVSQARATWMLAFLNISIAAMRATMHETDPIVVAEKNAAVDALEKKINDFDPKGLTQENFMPSWRMFGGHLLETYKVLGESYMEVKEAVRIKSSDQRTWEFIRVESEEGEEE</sequence>
<organism evidence="2 3">
    <name type="scientific">Pristionchus entomophagus</name>
    <dbReference type="NCBI Taxonomy" id="358040"/>
    <lineage>
        <taxon>Eukaryota</taxon>
        <taxon>Metazoa</taxon>
        <taxon>Ecdysozoa</taxon>
        <taxon>Nematoda</taxon>
        <taxon>Chromadorea</taxon>
        <taxon>Rhabditida</taxon>
        <taxon>Rhabditina</taxon>
        <taxon>Diplogasteromorpha</taxon>
        <taxon>Diplogasteroidea</taxon>
        <taxon>Neodiplogasteridae</taxon>
        <taxon>Pristionchus</taxon>
    </lineage>
</organism>
<feature type="non-terminal residue" evidence="2">
    <location>
        <position position="1"/>
    </location>
</feature>
<name>A0AAV5TS47_9BILA</name>
<evidence type="ECO:0000313" key="3">
    <source>
        <dbReference type="Proteomes" id="UP001432027"/>
    </source>
</evidence>
<evidence type="ECO:0000256" key="1">
    <source>
        <dbReference type="SAM" id="Coils"/>
    </source>
</evidence>
<dbReference type="AlphaFoldDB" id="A0AAV5TS47"/>
<feature type="coiled-coil region" evidence="1">
    <location>
        <begin position="189"/>
        <end position="231"/>
    </location>
</feature>
<gene>
    <name evidence="2" type="ORF">PENTCL1PPCAC_19232</name>
</gene>
<feature type="non-terminal residue" evidence="2">
    <location>
        <position position="423"/>
    </location>
</feature>
<comment type="caution">
    <text evidence="2">The sequence shown here is derived from an EMBL/GenBank/DDBJ whole genome shotgun (WGS) entry which is preliminary data.</text>
</comment>
<dbReference type="Proteomes" id="UP001432027">
    <property type="component" value="Unassembled WGS sequence"/>
</dbReference>
<reference evidence="2" key="1">
    <citation type="submission" date="2023-10" db="EMBL/GenBank/DDBJ databases">
        <title>Genome assembly of Pristionchus species.</title>
        <authorList>
            <person name="Yoshida K."/>
            <person name="Sommer R.J."/>
        </authorList>
    </citation>
    <scope>NUCLEOTIDE SEQUENCE</scope>
    <source>
        <strain evidence="2">RS0144</strain>
    </source>
</reference>
<feature type="coiled-coil region" evidence="1">
    <location>
        <begin position="261"/>
        <end position="288"/>
    </location>
</feature>
<protein>
    <submittedName>
        <fullName evidence="2">Uncharacterized protein</fullName>
    </submittedName>
</protein>
<evidence type="ECO:0000313" key="2">
    <source>
        <dbReference type="EMBL" id="GMS97057.1"/>
    </source>
</evidence>
<keyword evidence="1" id="KW-0175">Coiled coil</keyword>
<accession>A0AAV5TS47</accession>
<proteinExistence type="predicted"/>